<sequence>MHHSVQYYRRIPYRIDITGADSPCSLFGKINPERRVVTEFGISALILIILIGTNILWPVGSLSDSGGLQTQLIPRML</sequence>
<dbReference type="GeneID" id="18817536"/>
<keyword evidence="1" id="KW-0812">Transmembrane</keyword>
<name>F8NJ91_SERL9</name>
<dbReference type="KEGG" id="sla:SERLADRAFT_457517"/>
<evidence type="ECO:0000313" key="2">
    <source>
        <dbReference type="EMBL" id="EGO29575.1"/>
    </source>
</evidence>
<protein>
    <submittedName>
        <fullName evidence="2">Uncharacterized protein</fullName>
    </submittedName>
</protein>
<keyword evidence="1" id="KW-1133">Transmembrane helix</keyword>
<proteinExistence type="predicted"/>
<accession>F8NJ91</accession>
<dbReference type="EMBL" id="GL945429">
    <property type="protein sequence ID" value="EGO29575.1"/>
    <property type="molecule type" value="Genomic_DNA"/>
</dbReference>
<keyword evidence="1" id="KW-0472">Membrane</keyword>
<gene>
    <name evidence="2" type="ORF">SERLADRAFT_457517</name>
</gene>
<dbReference type="Proteomes" id="UP000008064">
    <property type="component" value="Unassembled WGS sequence"/>
</dbReference>
<dbReference type="RefSeq" id="XP_007313817.1">
    <property type="nucleotide sequence ID" value="XM_007313755.1"/>
</dbReference>
<evidence type="ECO:0000256" key="1">
    <source>
        <dbReference type="SAM" id="Phobius"/>
    </source>
</evidence>
<dbReference type="HOGENOM" id="CLU_2639608_0_0_1"/>
<organism>
    <name type="scientific">Serpula lacrymans var. lacrymans (strain S7.9)</name>
    <name type="common">Dry rot fungus</name>
    <dbReference type="NCBI Taxonomy" id="578457"/>
    <lineage>
        <taxon>Eukaryota</taxon>
        <taxon>Fungi</taxon>
        <taxon>Dikarya</taxon>
        <taxon>Basidiomycota</taxon>
        <taxon>Agaricomycotina</taxon>
        <taxon>Agaricomycetes</taxon>
        <taxon>Agaricomycetidae</taxon>
        <taxon>Boletales</taxon>
        <taxon>Coniophorineae</taxon>
        <taxon>Serpulaceae</taxon>
        <taxon>Serpula</taxon>
    </lineage>
</organism>
<reference evidence="2" key="1">
    <citation type="submission" date="2011-04" db="EMBL/GenBank/DDBJ databases">
        <title>Evolution of plant cell wall degrading machinery underlies the functional diversity of forest fungi.</title>
        <authorList>
            <consortium name="US DOE Joint Genome Institute (JGI-PGF)"/>
            <person name="Eastwood D.C."/>
            <person name="Floudas D."/>
            <person name="Binder M."/>
            <person name="Majcherczyk A."/>
            <person name="Schneider P."/>
            <person name="Aerts A."/>
            <person name="Asiegbu F.O."/>
            <person name="Baker S.E."/>
            <person name="Barry K."/>
            <person name="Bendiksby M."/>
            <person name="Blumentritt M."/>
            <person name="Coutinho P.M."/>
            <person name="Cullen D."/>
            <person name="Cullen D."/>
            <person name="Gathman A."/>
            <person name="Goodell B."/>
            <person name="Henrissat B."/>
            <person name="Ihrmark K."/>
            <person name="Kauserud H."/>
            <person name="Kohler A."/>
            <person name="LaButti K."/>
            <person name="Lapidus A."/>
            <person name="Lavin J.L."/>
            <person name="Lee Y.-H."/>
            <person name="Lindquist E."/>
            <person name="Lilly W."/>
            <person name="Lucas S."/>
            <person name="Morin E."/>
            <person name="Murat C."/>
            <person name="Oguiza J.A."/>
            <person name="Park J."/>
            <person name="Pisabarro A.G."/>
            <person name="Riley R."/>
            <person name="Rosling A."/>
            <person name="Salamov A."/>
            <person name="Schmidt O."/>
            <person name="Schmutz J."/>
            <person name="Skrede I."/>
            <person name="Stenlid J."/>
            <person name="Wiebenga A."/>
            <person name="Xie X."/>
            <person name="Kues U."/>
            <person name="Hibbett D.S."/>
            <person name="Hoffmeister D."/>
            <person name="Hogberg N."/>
            <person name="Martin F."/>
            <person name="Grigoriev I.V."/>
            <person name="Watkinson S.C."/>
        </authorList>
    </citation>
    <scope>NUCLEOTIDE SEQUENCE</scope>
    <source>
        <strain evidence="2">S7.9</strain>
    </source>
</reference>
<dbReference type="AlphaFoldDB" id="F8NJ91"/>
<feature type="transmembrane region" description="Helical" evidence="1">
    <location>
        <begin position="36"/>
        <end position="57"/>
    </location>
</feature>